<keyword evidence="4" id="KW-1185">Reference proteome</keyword>
<evidence type="ECO:0000313" key="4">
    <source>
        <dbReference type="Proteomes" id="UP000595140"/>
    </source>
</evidence>
<evidence type="ECO:0000256" key="1">
    <source>
        <dbReference type="SAM" id="MobiDB-lite"/>
    </source>
</evidence>
<feature type="transmembrane region" description="Helical" evidence="2">
    <location>
        <begin position="36"/>
        <end position="59"/>
    </location>
</feature>
<reference evidence="3 4" key="1">
    <citation type="submission" date="2018-04" db="EMBL/GenBank/DDBJ databases">
        <authorList>
            <person name="Vogel A."/>
        </authorList>
    </citation>
    <scope>NUCLEOTIDE SEQUENCE [LARGE SCALE GENOMIC DNA]</scope>
</reference>
<dbReference type="Proteomes" id="UP000595140">
    <property type="component" value="Unassembled WGS sequence"/>
</dbReference>
<keyword evidence="2" id="KW-0472">Membrane</keyword>
<proteinExistence type="predicted"/>
<protein>
    <submittedName>
        <fullName evidence="3">Uncharacterized protein</fullName>
    </submittedName>
</protein>
<dbReference type="EMBL" id="OOIL02005488">
    <property type="protein sequence ID" value="VFQ95060.1"/>
    <property type="molecule type" value="Genomic_DNA"/>
</dbReference>
<evidence type="ECO:0000313" key="3">
    <source>
        <dbReference type="EMBL" id="VFQ95060.1"/>
    </source>
</evidence>
<keyword evidence="2" id="KW-1133">Transmembrane helix</keyword>
<evidence type="ECO:0000256" key="2">
    <source>
        <dbReference type="SAM" id="Phobius"/>
    </source>
</evidence>
<feature type="region of interest" description="Disordered" evidence="1">
    <location>
        <begin position="1"/>
        <end position="28"/>
    </location>
</feature>
<organism evidence="3 4">
    <name type="scientific">Cuscuta campestris</name>
    <dbReference type="NCBI Taxonomy" id="132261"/>
    <lineage>
        <taxon>Eukaryota</taxon>
        <taxon>Viridiplantae</taxon>
        <taxon>Streptophyta</taxon>
        <taxon>Embryophyta</taxon>
        <taxon>Tracheophyta</taxon>
        <taxon>Spermatophyta</taxon>
        <taxon>Magnoliopsida</taxon>
        <taxon>eudicotyledons</taxon>
        <taxon>Gunneridae</taxon>
        <taxon>Pentapetalae</taxon>
        <taxon>asterids</taxon>
        <taxon>lamiids</taxon>
        <taxon>Solanales</taxon>
        <taxon>Convolvulaceae</taxon>
        <taxon>Cuscuteae</taxon>
        <taxon>Cuscuta</taxon>
        <taxon>Cuscuta subgen. Grammica</taxon>
        <taxon>Cuscuta sect. Cleistogrammica</taxon>
    </lineage>
</organism>
<keyword evidence="2" id="KW-0812">Transmembrane</keyword>
<name>A0A484N1X9_9ASTE</name>
<dbReference type="AlphaFoldDB" id="A0A484N1X9"/>
<sequence>MGCSSSVPDRSLGQKGGLNPDNGAANDPKNLRVKLVYCWVILVLEKAALFYVLFVVNLIQHQRLLLGLPFYRRR</sequence>
<accession>A0A484N1X9</accession>
<gene>
    <name evidence="3" type="ORF">CCAM_LOCUS36836</name>
</gene>